<name>A0AAW2GPP1_9HYME</name>
<dbReference type="AlphaFoldDB" id="A0AAW2GPP1"/>
<sequence>MRIRKLFQQFRRRRGVVSTNGHLNNTRYIYLRGIFWNSYNFRLDIVSARLCASNVYYCKIICHRKLNVEKKKKKKRKKQRKKRETDINKSKPLIELIIEIFYYFDLTTVLVREWTLIIL</sequence>
<gene>
    <name evidence="1" type="ORF">PUN28_004128</name>
</gene>
<organism evidence="1 2">
    <name type="scientific">Cardiocondyla obscurior</name>
    <dbReference type="NCBI Taxonomy" id="286306"/>
    <lineage>
        <taxon>Eukaryota</taxon>
        <taxon>Metazoa</taxon>
        <taxon>Ecdysozoa</taxon>
        <taxon>Arthropoda</taxon>
        <taxon>Hexapoda</taxon>
        <taxon>Insecta</taxon>
        <taxon>Pterygota</taxon>
        <taxon>Neoptera</taxon>
        <taxon>Endopterygota</taxon>
        <taxon>Hymenoptera</taxon>
        <taxon>Apocrita</taxon>
        <taxon>Aculeata</taxon>
        <taxon>Formicoidea</taxon>
        <taxon>Formicidae</taxon>
        <taxon>Myrmicinae</taxon>
        <taxon>Cardiocondyla</taxon>
    </lineage>
</organism>
<proteinExistence type="predicted"/>
<protein>
    <recommendedName>
        <fullName evidence="3">Ribosomal protein L20</fullName>
    </recommendedName>
</protein>
<accession>A0AAW2GPP1</accession>
<dbReference type="EMBL" id="JADYXP020000003">
    <property type="protein sequence ID" value="KAL0129226.1"/>
    <property type="molecule type" value="Genomic_DNA"/>
</dbReference>
<reference evidence="1 2" key="1">
    <citation type="submission" date="2023-03" db="EMBL/GenBank/DDBJ databases">
        <title>High recombination rates correlate with genetic variation in Cardiocondyla obscurior ants.</title>
        <authorList>
            <person name="Errbii M."/>
        </authorList>
    </citation>
    <scope>NUCLEOTIDE SEQUENCE [LARGE SCALE GENOMIC DNA]</scope>
    <source>
        <strain evidence="1">Alpha-2009</strain>
        <tissue evidence="1">Whole body</tissue>
    </source>
</reference>
<dbReference type="Proteomes" id="UP001430953">
    <property type="component" value="Unassembled WGS sequence"/>
</dbReference>
<keyword evidence="2" id="KW-1185">Reference proteome</keyword>
<comment type="caution">
    <text evidence="1">The sequence shown here is derived from an EMBL/GenBank/DDBJ whole genome shotgun (WGS) entry which is preliminary data.</text>
</comment>
<evidence type="ECO:0008006" key="3">
    <source>
        <dbReference type="Google" id="ProtNLM"/>
    </source>
</evidence>
<evidence type="ECO:0000313" key="2">
    <source>
        <dbReference type="Proteomes" id="UP001430953"/>
    </source>
</evidence>
<evidence type="ECO:0000313" key="1">
    <source>
        <dbReference type="EMBL" id="KAL0129226.1"/>
    </source>
</evidence>